<dbReference type="PRINTS" id="PR00069">
    <property type="entry name" value="ALDKETRDTASE"/>
</dbReference>
<organism evidence="2 3">
    <name type="scientific">Kistimonas scapharcae</name>
    <dbReference type="NCBI Taxonomy" id="1036133"/>
    <lineage>
        <taxon>Bacteria</taxon>
        <taxon>Pseudomonadati</taxon>
        <taxon>Pseudomonadota</taxon>
        <taxon>Gammaproteobacteria</taxon>
        <taxon>Oceanospirillales</taxon>
        <taxon>Endozoicomonadaceae</taxon>
        <taxon>Kistimonas</taxon>
    </lineage>
</organism>
<evidence type="ECO:0000313" key="2">
    <source>
        <dbReference type="EMBL" id="GAA4650617.1"/>
    </source>
</evidence>
<dbReference type="InterPro" id="IPR036812">
    <property type="entry name" value="NAD(P)_OxRdtase_dom_sf"/>
</dbReference>
<protein>
    <submittedName>
        <fullName evidence="2">Aldo/keto reductase</fullName>
    </submittedName>
</protein>
<dbReference type="RefSeq" id="WP_345196828.1">
    <property type="nucleotide sequence ID" value="NZ_BAABFL010000409.1"/>
</dbReference>
<dbReference type="SUPFAM" id="SSF51430">
    <property type="entry name" value="NAD(P)-linked oxidoreductase"/>
    <property type="match status" value="1"/>
</dbReference>
<accession>A0ABP8V494</accession>
<gene>
    <name evidence="2" type="ORF">GCM10023116_29000</name>
</gene>
<dbReference type="InterPro" id="IPR020471">
    <property type="entry name" value="AKR"/>
</dbReference>
<dbReference type="PIRSF" id="PIRSF000097">
    <property type="entry name" value="AKR"/>
    <property type="match status" value="1"/>
</dbReference>
<sequence>MGLMTVSDKALPMVGLGTWKSEPEVVYTAIREAISMGYRHIDCASIYGNEPGIGQALSDAIKDGDVHREDLFITSKLWNNAHAPEDVMPALEKTLSDLHLDYLDLYLMHWPVAVRSDVQFASTADECISLKSLPLETTWAAMEACVDKGLTRYIGVANFSVCKLEKLITTARIQPAMNQVELHPFLEQQMLVRFCQEHRIQVTAYSPLGSMDRGANLRSEDEPSLLDNAIIGEIAHKHDMSPAQVLIQWAVQRGGYVIPKSVSPIRQRENLEAANLLLSVEDVDQISALERHFRYIDGRPFVVEGSDYSLASIWDEE</sequence>
<keyword evidence="3" id="KW-1185">Reference proteome</keyword>
<name>A0ABP8V494_9GAMM</name>
<feature type="domain" description="NADP-dependent oxidoreductase" evidence="1">
    <location>
        <begin position="15"/>
        <end position="289"/>
    </location>
</feature>
<evidence type="ECO:0000259" key="1">
    <source>
        <dbReference type="Pfam" id="PF00248"/>
    </source>
</evidence>
<dbReference type="PANTHER" id="PTHR11732">
    <property type="entry name" value="ALDO/KETO REDUCTASE"/>
    <property type="match status" value="1"/>
</dbReference>
<dbReference type="Pfam" id="PF00248">
    <property type="entry name" value="Aldo_ket_red"/>
    <property type="match status" value="1"/>
</dbReference>
<dbReference type="InterPro" id="IPR018170">
    <property type="entry name" value="Aldo/ket_reductase_CS"/>
</dbReference>
<dbReference type="Gene3D" id="3.20.20.100">
    <property type="entry name" value="NADP-dependent oxidoreductase domain"/>
    <property type="match status" value="1"/>
</dbReference>
<reference evidence="3" key="1">
    <citation type="journal article" date="2019" name="Int. J. Syst. Evol. Microbiol.">
        <title>The Global Catalogue of Microorganisms (GCM) 10K type strain sequencing project: providing services to taxonomists for standard genome sequencing and annotation.</title>
        <authorList>
            <consortium name="The Broad Institute Genomics Platform"/>
            <consortium name="The Broad Institute Genome Sequencing Center for Infectious Disease"/>
            <person name="Wu L."/>
            <person name="Ma J."/>
        </authorList>
    </citation>
    <scope>NUCLEOTIDE SEQUENCE [LARGE SCALE GENOMIC DNA]</scope>
    <source>
        <strain evidence="3">JCM 17805</strain>
    </source>
</reference>
<dbReference type="Proteomes" id="UP001500604">
    <property type="component" value="Unassembled WGS sequence"/>
</dbReference>
<evidence type="ECO:0000313" key="3">
    <source>
        <dbReference type="Proteomes" id="UP001500604"/>
    </source>
</evidence>
<dbReference type="InterPro" id="IPR023210">
    <property type="entry name" value="NADP_OxRdtase_dom"/>
</dbReference>
<dbReference type="PROSITE" id="PS00063">
    <property type="entry name" value="ALDOKETO_REDUCTASE_3"/>
    <property type="match status" value="1"/>
</dbReference>
<proteinExistence type="predicted"/>
<dbReference type="PROSITE" id="PS00798">
    <property type="entry name" value="ALDOKETO_REDUCTASE_1"/>
    <property type="match status" value="1"/>
</dbReference>
<dbReference type="EMBL" id="BAABFL010000409">
    <property type="protein sequence ID" value="GAA4650617.1"/>
    <property type="molecule type" value="Genomic_DNA"/>
</dbReference>
<comment type="caution">
    <text evidence="2">The sequence shown here is derived from an EMBL/GenBank/DDBJ whole genome shotgun (WGS) entry which is preliminary data.</text>
</comment>